<gene>
    <name evidence="15" type="ORF">AaE_005587</name>
</gene>
<dbReference type="FunFam" id="3.30.200.20:FF:000034">
    <property type="entry name" value="Kinase suppressor of Ras 1"/>
    <property type="match status" value="1"/>
</dbReference>
<dbReference type="Gene3D" id="3.30.200.20">
    <property type="entry name" value="Phosphorylase Kinase, domain 1"/>
    <property type="match status" value="1"/>
</dbReference>
<dbReference type="GO" id="GO:0004674">
    <property type="term" value="F:protein serine/threonine kinase activity"/>
    <property type="evidence" value="ECO:0007669"/>
    <property type="project" value="UniProtKB-KW"/>
</dbReference>
<keyword evidence="4" id="KW-0808">Transferase</keyword>
<evidence type="ECO:0000256" key="3">
    <source>
        <dbReference type="ARBA" id="ARBA00022527"/>
    </source>
</evidence>
<feature type="binding site" evidence="11">
    <location>
        <position position="209"/>
    </location>
    <ligand>
        <name>ATP</name>
        <dbReference type="ChEBI" id="CHEBI:30616"/>
    </ligand>
</feature>
<dbReference type="PROSITE" id="PS00108">
    <property type="entry name" value="PROTEIN_KINASE_ST"/>
    <property type="match status" value="1"/>
</dbReference>
<feature type="region of interest" description="Disordered" evidence="13">
    <location>
        <begin position="40"/>
        <end position="79"/>
    </location>
</feature>
<dbReference type="PROSITE" id="PS00107">
    <property type="entry name" value="PROTEIN_KINASE_ATP"/>
    <property type="match status" value="1"/>
</dbReference>
<dbReference type="AlphaFoldDB" id="A0A6A5AI47"/>
<dbReference type="InterPro" id="IPR017441">
    <property type="entry name" value="Protein_kinase_ATP_BS"/>
</dbReference>
<accession>A0A6A5AI47</accession>
<dbReference type="PROSITE" id="PS50011">
    <property type="entry name" value="PROTEIN_KINASE_DOM"/>
    <property type="match status" value="1"/>
</dbReference>
<proteinExistence type="inferred from homology"/>
<dbReference type="Pfam" id="PF07714">
    <property type="entry name" value="PK_Tyr_Ser-Thr"/>
    <property type="match status" value="1"/>
</dbReference>
<dbReference type="InterPro" id="IPR008271">
    <property type="entry name" value="Ser/Thr_kinase_AS"/>
</dbReference>
<dbReference type="InterPro" id="IPR000719">
    <property type="entry name" value="Prot_kinase_dom"/>
</dbReference>
<dbReference type="EMBL" id="VJMI01011089">
    <property type="protein sequence ID" value="KAF0753768.1"/>
    <property type="molecule type" value="Genomic_DNA"/>
</dbReference>
<dbReference type="InterPro" id="IPR011009">
    <property type="entry name" value="Kinase-like_dom_sf"/>
</dbReference>
<evidence type="ECO:0000256" key="8">
    <source>
        <dbReference type="ARBA" id="ARBA00023136"/>
    </source>
</evidence>
<dbReference type="EC" id="2.7.11.1" evidence="2"/>
<evidence type="ECO:0000256" key="7">
    <source>
        <dbReference type="ARBA" id="ARBA00022840"/>
    </source>
</evidence>
<comment type="subcellular location">
    <subcellularLocation>
        <location evidence="1">Membrane</location>
    </subcellularLocation>
</comment>
<dbReference type="PRINTS" id="PR00109">
    <property type="entry name" value="TYRKINASE"/>
</dbReference>
<comment type="caution">
    <text evidence="15">The sequence shown here is derived from an EMBL/GenBank/DDBJ whole genome shotgun (WGS) entry which is preliminary data.</text>
</comment>
<dbReference type="PANTHER" id="PTHR44329:SF288">
    <property type="entry name" value="MITOGEN-ACTIVATED PROTEIN KINASE KINASE KINASE 20"/>
    <property type="match status" value="1"/>
</dbReference>
<name>A0A6A5AI47_APHAT</name>
<protein>
    <recommendedName>
        <fullName evidence="2">non-specific serine/threonine protein kinase</fullName>
        <ecNumber evidence="2">2.7.11.1</ecNumber>
    </recommendedName>
</protein>
<sequence length="447" mass="49491">MNINRPKRGKGLTMGNFFGAFGSPIRTSYMDQAAANGADQHNISPLEKPPDAQPASDEINPTEVNKADEPAIVNGQDDDADIADDIATIRIDRTRAARPAPVQQRDELFRTEQAAEKVPQIQLDVAKKAKIPLFLKSPFYAAAHVAVPVAAPVPVPVRASNTQPPVPVGRATLSRLINFADVTLGRVIGEGAFGKVHEGKWRDRPVAVKLLICQELRADILEEFQSEVEIMSVLRHPNICRLLGACMDPPNRCLVVELMPRGSLWGVLRTSRSIDQGMRIGFINDTAKGMSYLHNFQPPILHRDLKSPNLLVDRHYSIKISDFGLSRVKAHVQTMTGNCGTVQWMAPEVLGNQKYTEKADVFSFGIVIWECVTGECPYDGMTQIQAALGVLNRNLRPVVPKTCPPFLAQLMKACWARQPELRPSFLQIVSALRNYSIRKSMGEQHKQ</sequence>
<evidence type="ECO:0000256" key="5">
    <source>
        <dbReference type="ARBA" id="ARBA00022741"/>
    </source>
</evidence>
<evidence type="ECO:0000256" key="13">
    <source>
        <dbReference type="SAM" id="MobiDB-lite"/>
    </source>
</evidence>
<dbReference type="SUPFAM" id="SSF56112">
    <property type="entry name" value="Protein kinase-like (PK-like)"/>
    <property type="match status" value="1"/>
</dbReference>
<evidence type="ECO:0000256" key="10">
    <source>
        <dbReference type="ARBA" id="ARBA00048679"/>
    </source>
</evidence>
<comment type="catalytic activity">
    <reaction evidence="10">
        <text>L-seryl-[protein] + ATP = O-phospho-L-seryl-[protein] + ADP + H(+)</text>
        <dbReference type="Rhea" id="RHEA:17989"/>
        <dbReference type="Rhea" id="RHEA-COMP:9863"/>
        <dbReference type="Rhea" id="RHEA-COMP:11604"/>
        <dbReference type="ChEBI" id="CHEBI:15378"/>
        <dbReference type="ChEBI" id="CHEBI:29999"/>
        <dbReference type="ChEBI" id="CHEBI:30616"/>
        <dbReference type="ChEBI" id="CHEBI:83421"/>
        <dbReference type="ChEBI" id="CHEBI:456216"/>
        <dbReference type="EC" id="2.7.11.1"/>
    </reaction>
</comment>
<evidence type="ECO:0000256" key="4">
    <source>
        <dbReference type="ARBA" id="ARBA00022679"/>
    </source>
</evidence>
<comment type="similarity">
    <text evidence="12">Belongs to the protein kinase superfamily.</text>
</comment>
<dbReference type="VEuPathDB" id="FungiDB:H257_12181"/>
<dbReference type="FunFam" id="1.10.510.10:FF:000476">
    <property type="entry name" value="PAS domain-containing protein tyrosine kinase family protein"/>
    <property type="match status" value="1"/>
</dbReference>
<dbReference type="Proteomes" id="UP000469452">
    <property type="component" value="Unassembled WGS sequence"/>
</dbReference>
<evidence type="ECO:0000256" key="1">
    <source>
        <dbReference type="ARBA" id="ARBA00004370"/>
    </source>
</evidence>
<keyword evidence="7 11" id="KW-0067">ATP-binding</keyword>
<evidence type="ECO:0000313" key="16">
    <source>
        <dbReference type="Proteomes" id="UP000469452"/>
    </source>
</evidence>
<dbReference type="GO" id="GO:0016020">
    <property type="term" value="C:membrane"/>
    <property type="evidence" value="ECO:0007669"/>
    <property type="project" value="UniProtKB-SubCell"/>
</dbReference>
<evidence type="ECO:0000256" key="2">
    <source>
        <dbReference type="ARBA" id="ARBA00012513"/>
    </source>
</evidence>
<dbReference type="SMART" id="SM00220">
    <property type="entry name" value="S_TKc"/>
    <property type="match status" value="1"/>
</dbReference>
<feature type="domain" description="Protein kinase" evidence="14">
    <location>
        <begin position="182"/>
        <end position="437"/>
    </location>
</feature>
<keyword evidence="6" id="KW-0418">Kinase</keyword>
<keyword evidence="5 11" id="KW-0547">Nucleotide-binding</keyword>
<evidence type="ECO:0000259" key="14">
    <source>
        <dbReference type="PROSITE" id="PS50011"/>
    </source>
</evidence>
<dbReference type="InterPro" id="IPR001245">
    <property type="entry name" value="Ser-Thr/Tyr_kinase_cat_dom"/>
</dbReference>
<organism evidence="15 16">
    <name type="scientific">Aphanomyces astaci</name>
    <name type="common">Crayfish plague agent</name>
    <dbReference type="NCBI Taxonomy" id="112090"/>
    <lineage>
        <taxon>Eukaryota</taxon>
        <taxon>Sar</taxon>
        <taxon>Stramenopiles</taxon>
        <taxon>Oomycota</taxon>
        <taxon>Saprolegniomycetes</taxon>
        <taxon>Saprolegniales</taxon>
        <taxon>Verrucalvaceae</taxon>
        <taxon>Aphanomyces</taxon>
    </lineage>
</organism>
<keyword evidence="3 12" id="KW-0723">Serine/threonine-protein kinase</keyword>
<reference evidence="15 16" key="1">
    <citation type="submission" date="2019-06" db="EMBL/GenBank/DDBJ databases">
        <title>Genomics analysis of Aphanomyces spp. identifies a new class of oomycete effector associated with host adaptation.</title>
        <authorList>
            <person name="Gaulin E."/>
        </authorList>
    </citation>
    <scope>NUCLEOTIDE SEQUENCE [LARGE SCALE GENOMIC DNA]</scope>
    <source>
        <strain evidence="15 16">E</strain>
    </source>
</reference>
<dbReference type="GO" id="GO:0005524">
    <property type="term" value="F:ATP binding"/>
    <property type="evidence" value="ECO:0007669"/>
    <property type="project" value="UniProtKB-UniRule"/>
</dbReference>
<keyword evidence="8" id="KW-0472">Membrane</keyword>
<evidence type="ECO:0000313" key="15">
    <source>
        <dbReference type="EMBL" id="KAF0753768.1"/>
    </source>
</evidence>
<evidence type="ECO:0000256" key="6">
    <source>
        <dbReference type="ARBA" id="ARBA00022777"/>
    </source>
</evidence>
<dbReference type="CDD" id="cd13999">
    <property type="entry name" value="STKc_MAP3K-like"/>
    <property type="match status" value="1"/>
</dbReference>
<evidence type="ECO:0000256" key="11">
    <source>
        <dbReference type="PROSITE-ProRule" id="PRU10141"/>
    </source>
</evidence>
<dbReference type="PANTHER" id="PTHR44329">
    <property type="entry name" value="SERINE/THREONINE-PROTEIN KINASE TNNI3K-RELATED"/>
    <property type="match status" value="1"/>
</dbReference>
<comment type="catalytic activity">
    <reaction evidence="9">
        <text>L-threonyl-[protein] + ATP = O-phospho-L-threonyl-[protein] + ADP + H(+)</text>
        <dbReference type="Rhea" id="RHEA:46608"/>
        <dbReference type="Rhea" id="RHEA-COMP:11060"/>
        <dbReference type="Rhea" id="RHEA-COMP:11605"/>
        <dbReference type="ChEBI" id="CHEBI:15378"/>
        <dbReference type="ChEBI" id="CHEBI:30013"/>
        <dbReference type="ChEBI" id="CHEBI:30616"/>
        <dbReference type="ChEBI" id="CHEBI:61977"/>
        <dbReference type="ChEBI" id="CHEBI:456216"/>
        <dbReference type="EC" id="2.7.11.1"/>
    </reaction>
</comment>
<dbReference type="InterPro" id="IPR051681">
    <property type="entry name" value="Ser/Thr_Kinases-Pseudokinases"/>
</dbReference>
<evidence type="ECO:0000256" key="12">
    <source>
        <dbReference type="RuleBase" id="RU000304"/>
    </source>
</evidence>
<dbReference type="Gene3D" id="1.10.510.10">
    <property type="entry name" value="Transferase(Phosphotransferase) domain 1"/>
    <property type="match status" value="1"/>
</dbReference>
<evidence type="ECO:0000256" key="9">
    <source>
        <dbReference type="ARBA" id="ARBA00047899"/>
    </source>
</evidence>